<evidence type="ECO:0000256" key="1">
    <source>
        <dbReference type="SAM" id="Phobius"/>
    </source>
</evidence>
<protein>
    <submittedName>
        <fullName evidence="2">Uncharacterized protein</fullName>
    </submittedName>
</protein>
<dbReference type="EMBL" id="MK285062">
    <property type="protein sequence ID" value="QDB01248.1"/>
    <property type="molecule type" value="Genomic_DNA"/>
</dbReference>
<feature type="transmembrane region" description="Helical" evidence="1">
    <location>
        <begin position="456"/>
        <end position="475"/>
    </location>
</feature>
<keyword evidence="1" id="KW-0472">Membrane</keyword>
<feature type="transmembrane region" description="Helical" evidence="1">
    <location>
        <begin position="413"/>
        <end position="435"/>
    </location>
</feature>
<keyword evidence="2" id="KW-0614">Plasmid</keyword>
<proteinExistence type="predicted"/>
<feature type="transmembrane region" description="Helical" evidence="1">
    <location>
        <begin position="148"/>
        <end position="168"/>
    </location>
</feature>
<reference evidence="2" key="1">
    <citation type="journal article" date="2019" name="Pathogens">
        <title>In silico Identification of Novel Toxin Homologs and Associated Mobile Genetic Elements in Clostridium perfringens.</title>
        <authorList>
            <person name="Lacey J.A."/>
            <person name="Johanesen P.A."/>
            <person name="Lyras D."/>
            <person name="Moore R.J."/>
        </authorList>
    </citation>
    <scope>NUCLEOTIDE SEQUENCE</scope>
    <source>
        <strain evidence="2">16SBCL1142</strain>
        <plasmid evidence="2">pCP16SBCL1142-1</plasmid>
    </source>
</reference>
<organism evidence="2">
    <name type="scientific">Clostridium perfringens</name>
    <dbReference type="NCBI Taxonomy" id="1502"/>
    <lineage>
        <taxon>Bacteria</taxon>
        <taxon>Bacillati</taxon>
        <taxon>Bacillota</taxon>
        <taxon>Clostridia</taxon>
        <taxon>Eubacteriales</taxon>
        <taxon>Clostridiaceae</taxon>
        <taxon>Clostridium</taxon>
    </lineage>
</organism>
<dbReference type="AlphaFoldDB" id="A0A4Y5T512"/>
<feature type="transmembrane region" description="Helical" evidence="1">
    <location>
        <begin position="495"/>
        <end position="514"/>
    </location>
</feature>
<name>A0A4Y5T512_CLOPF</name>
<feature type="transmembrane region" description="Helical" evidence="1">
    <location>
        <begin position="116"/>
        <end position="136"/>
    </location>
</feature>
<keyword evidence="1" id="KW-0812">Transmembrane</keyword>
<feature type="transmembrane region" description="Helical" evidence="1">
    <location>
        <begin position="332"/>
        <end position="352"/>
    </location>
</feature>
<feature type="transmembrane region" description="Helical" evidence="1">
    <location>
        <begin position="230"/>
        <end position="253"/>
    </location>
</feature>
<feature type="transmembrane region" description="Helical" evidence="1">
    <location>
        <begin position="180"/>
        <end position="201"/>
    </location>
</feature>
<accession>A0A4Y5T512</accession>
<keyword evidence="1" id="KW-1133">Transmembrane helix</keyword>
<evidence type="ECO:0000313" key="2">
    <source>
        <dbReference type="EMBL" id="QDB01248.1"/>
    </source>
</evidence>
<feature type="transmembrane region" description="Helical" evidence="1">
    <location>
        <begin position="35"/>
        <end position="54"/>
    </location>
</feature>
<feature type="transmembrane region" description="Helical" evidence="1">
    <location>
        <begin position="306"/>
        <end position="326"/>
    </location>
</feature>
<feature type="transmembrane region" description="Helical" evidence="1">
    <location>
        <begin position="60"/>
        <end position="76"/>
    </location>
</feature>
<feature type="transmembrane region" description="Helical" evidence="1">
    <location>
        <begin position="387"/>
        <end position="407"/>
    </location>
</feature>
<geneLocation type="plasmid" evidence="2">
    <name>pCP16SBCL1142-1</name>
</geneLocation>
<sequence length="525" mass="62889">MKNLLNSLNIYVKLLILILKNDFRSYFEYKSFKKVLYISILSYLFIFSILIIFVSLFNNFFITNSIMIILFIILFLKNSNEKSVILFWENSSETEKYLNFPVKVYNIFYLHIIRSVICKLSIFYLIYLSYLILEFFNRTNYLVIFKGLFFFLTVNNIILLLNLLSIIIKLSFKNNFFINLINFIWNFFVGNILGIIIILSFKKNIILKDIKFNIPDIITNNILENIPFKIYFIIFLISIIIFIYFIKMVNFILKKIYLSDAYKIKDSNFINIFIIKLLKKIFKKDVFILKDLLIFFRNKKIKRRVFINRINELIIFFGIIFITYIFNLNNIININIFIIFLITEIIILDFDIKILTNINEEKNLIKKYILSSFSINYIIKEKIKLELIFLETYSLIITIIFLMFAKLSIIDSLFLILIQSILVMNYSICVILARSCFPRYIWKNKYNKEKNLKAELTEYIFEYIFLCYLMLMYIIPNVLIKKGLLNSDNIININSITIIILGNIITIIMYILIFRKVAKPYGEFE</sequence>